<dbReference type="InterPro" id="IPR011009">
    <property type="entry name" value="Kinase-like_dom_sf"/>
</dbReference>
<dbReference type="EC" id="2.7.11.1" evidence="1"/>
<evidence type="ECO:0000313" key="10">
    <source>
        <dbReference type="EMBL" id="EKM61771.1"/>
    </source>
</evidence>
<evidence type="ECO:0000256" key="1">
    <source>
        <dbReference type="ARBA" id="ARBA00012513"/>
    </source>
</evidence>
<dbReference type="Pfam" id="PF00069">
    <property type="entry name" value="Pkinase"/>
    <property type="match status" value="1"/>
</dbReference>
<evidence type="ECO:0000256" key="4">
    <source>
        <dbReference type="ARBA" id="ARBA00022741"/>
    </source>
</evidence>
<evidence type="ECO:0000256" key="3">
    <source>
        <dbReference type="ARBA" id="ARBA00022679"/>
    </source>
</evidence>
<dbReference type="PROSITE" id="PS00108">
    <property type="entry name" value="PROTEIN_KINASE_ST"/>
    <property type="match status" value="1"/>
</dbReference>
<dbReference type="GeneID" id="18914396"/>
<keyword evidence="6" id="KW-0067">ATP-binding</keyword>
<reference evidence="10 11" key="1">
    <citation type="journal article" date="2012" name="BMC Genomics">
        <title>Comparative genomics of the white-rot fungi, Phanerochaete carnosa and P. chrysosporium, to elucidate the genetic basis of the distinct wood types they colonize.</title>
        <authorList>
            <person name="Suzuki H."/>
            <person name="MacDonald J."/>
            <person name="Syed K."/>
            <person name="Salamov A."/>
            <person name="Hori C."/>
            <person name="Aerts A."/>
            <person name="Henrissat B."/>
            <person name="Wiebenga A."/>
            <person name="vanKuyk P.A."/>
            <person name="Barry K."/>
            <person name="Lindquist E."/>
            <person name="LaButti K."/>
            <person name="Lapidus A."/>
            <person name="Lucas S."/>
            <person name="Coutinho P."/>
            <person name="Gong Y."/>
            <person name="Samejima M."/>
            <person name="Mahadevan R."/>
            <person name="Abou-Zaid M."/>
            <person name="de Vries R.P."/>
            <person name="Igarashi K."/>
            <person name="Yadav J.S."/>
            <person name="Grigoriev I.V."/>
            <person name="Master E.R."/>
        </authorList>
    </citation>
    <scope>NUCLEOTIDE SEQUENCE [LARGE SCALE GENOMIC DNA]</scope>
    <source>
        <strain evidence="10 11">HHB-10118-sp</strain>
    </source>
</reference>
<comment type="catalytic activity">
    <reaction evidence="7">
        <text>L-threonyl-[protein] + ATP = O-phospho-L-threonyl-[protein] + ADP + H(+)</text>
        <dbReference type="Rhea" id="RHEA:46608"/>
        <dbReference type="Rhea" id="RHEA-COMP:11060"/>
        <dbReference type="Rhea" id="RHEA-COMP:11605"/>
        <dbReference type="ChEBI" id="CHEBI:15378"/>
        <dbReference type="ChEBI" id="CHEBI:30013"/>
        <dbReference type="ChEBI" id="CHEBI:30616"/>
        <dbReference type="ChEBI" id="CHEBI:61977"/>
        <dbReference type="ChEBI" id="CHEBI:456216"/>
        <dbReference type="EC" id="2.7.11.1"/>
    </reaction>
</comment>
<dbReference type="GO" id="GO:0005524">
    <property type="term" value="F:ATP binding"/>
    <property type="evidence" value="ECO:0007669"/>
    <property type="project" value="UniProtKB-KW"/>
</dbReference>
<evidence type="ECO:0000259" key="9">
    <source>
        <dbReference type="PROSITE" id="PS50011"/>
    </source>
</evidence>
<gene>
    <name evidence="10" type="ORF">PHACADRAFT_248614</name>
</gene>
<dbReference type="PANTHER" id="PTHR22983:SF6">
    <property type="entry name" value="SERINE_THREONINE-PROTEIN KINASE 36"/>
    <property type="match status" value="1"/>
</dbReference>
<accession>K5VFH0</accession>
<dbReference type="OrthoDB" id="413582at2759"/>
<dbReference type="RefSeq" id="XP_007391171.1">
    <property type="nucleotide sequence ID" value="XM_007391109.1"/>
</dbReference>
<evidence type="ECO:0000256" key="6">
    <source>
        <dbReference type="ARBA" id="ARBA00022840"/>
    </source>
</evidence>
<keyword evidence="4" id="KW-0547">Nucleotide-binding</keyword>
<evidence type="ECO:0000256" key="8">
    <source>
        <dbReference type="ARBA" id="ARBA00048679"/>
    </source>
</evidence>
<dbReference type="HOGENOM" id="CLU_2146752_0_0_1"/>
<dbReference type="InParanoid" id="K5VFH0"/>
<dbReference type="SUPFAM" id="SSF56112">
    <property type="entry name" value="Protein kinase-like (PK-like)"/>
    <property type="match status" value="1"/>
</dbReference>
<dbReference type="EMBL" id="JH930468">
    <property type="protein sequence ID" value="EKM61771.1"/>
    <property type="molecule type" value="Genomic_DNA"/>
</dbReference>
<feature type="domain" description="Protein kinase" evidence="9">
    <location>
        <begin position="1"/>
        <end position="112"/>
    </location>
</feature>
<dbReference type="GO" id="GO:0005737">
    <property type="term" value="C:cytoplasm"/>
    <property type="evidence" value="ECO:0007669"/>
    <property type="project" value="UniProtKB-ARBA"/>
</dbReference>
<sequence length="112" mass="11994">MPFIKLSLSDLLESPSFSPHSAPVPGPPFGEAEFTTVARSVIYQICSALAYLHDSVNSIAHRDVKPRNVLIASDGCAKLIDFGIARDTRISPSMEALWPEPSGSLCPHVCSG</sequence>
<name>K5VFH0_PHACS</name>
<protein>
    <recommendedName>
        <fullName evidence="1">non-specific serine/threonine protein kinase</fullName>
        <ecNumber evidence="1">2.7.11.1</ecNumber>
    </recommendedName>
</protein>
<evidence type="ECO:0000256" key="7">
    <source>
        <dbReference type="ARBA" id="ARBA00047899"/>
    </source>
</evidence>
<dbReference type="KEGG" id="pco:PHACADRAFT_248614"/>
<dbReference type="PROSITE" id="PS50011">
    <property type="entry name" value="PROTEIN_KINASE_DOM"/>
    <property type="match status" value="1"/>
</dbReference>
<keyword evidence="3" id="KW-0808">Transferase</keyword>
<dbReference type="PANTHER" id="PTHR22983">
    <property type="entry name" value="PROTEIN KINASE RELATED"/>
    <property type="match status" value="1"/>
</dbReference>
<dbReference type="InterPro" id="IPR000719">
    <property type="entry name" value="Prot_kinase_dom"/>
</dbReference>
<dbReference type="AlphaFoldDB" id="K5VFH0"/>
<evidence type="ECO:0000256" key="2">
    <source>
        <dbReference type="ARBA" id="ARBA00022527"/>
    </source>
</evidence>
<proteinExistence type="predicted"/>
<organism evidence="10 11">
    <name type="scientific">Phanerochaete carnosa (strain HHB-10118-sp)</name>
    <name type="common">White-rot fungus</name>
    <name type="synonym">Peniophora carnosa</name>
    <dbReference type="NCBI Taxonomy" id="650164"/>
    <lineage>
        <taxon>Eukaryota</taxon>
        <taxon>Fungi</taxon>
        <taxon>Dikarya</taxon>
        <taxon>Basidiomycota</taxon>
        <taxon>Agaricomycotina</taxon>
        <taxon>Agaricomycetes</taxon>
        <taxon>Polyporales</taxon>
        <taxon>Phanerochaetaceae</taxon>
        <taxon>Phanerochaete</taxon>
    </lineage>
</organism>
<comment type="catalytic activity">
    <reaction evidence="8">
        <text>L-seryl-[protein] + ATP = O-phospho-L-seryl-[protein] + ADP + H(+)</text>
        <dbReference type="Rhea" id="RHEA:17989"/>
        <dbReference type="Rhea" id="RHEA-COMP:9863"/>
        <dbReference type="Rhea" id="RHEA-COMP:11604"/>
        <dbReference type="ChEBI" id="CHEBI:15378"/>
        <dbReference type="ChEBI" id="CHEBI:29999"/>
        <dbReference type="ChEBI" id="CHEBI:30616"/>
        <dbReference type="ChEBI" id="CHEBI:83421"/>
        <dbReference type="ChEBI" id="CHEBI:456216"/>
        <dbReference type="EC" id="2.7.11.1"/>
    </reaction>
</comment>
<dbReference type="GO" id="GO:0004674">
    <property type="term" value="F:protein serine/threonine kinase activity"/>
    <property type="evidence" value="ECO:0007669"/>
    <property type="project" value="UniProtKB-KW"/>
</dbReference>
<evidence type="ECO:0000256" key="5">
    <source>
        <dbReference type="ARBA" id="ARBA00022777"/>
    </source>
</evidence>
<keyword evidence="2" id="KW-0723">Serine/threonine-protein kinase</keyword>
<dbReference type="Gene3D" id="1.10.510.10">
    <property type="entry name" value="Transferase(Phosphotransferase) domain 1"/>
    <property type="match status" value="1"/>
</dbReference>
<dbReference type="Proteomes" id="UP000008370">
    <property type="component" value="Unassembled WGS sequence"/>
</dbReference>
<evidence type="ECO:0000313" key="11">
    <source>
        <dbReference type="Proteomes" id="UP000008370"/>
    </source>
</evidence>
<dbReference type="InterPro" id="IPR008271">
    <property type="entry name" value="Ser/Thr_kinase_AS"/>
</dbReference>
<dbReference type="STRING" id="650164.K5VFH0"/>
<keyword evidence="11" id="KW-1185">Reference proteome</keyword>
<keyword evidence="5" id="KW-0418">Kinase</keyword>